<keyword evidence="7" id="KW-1185">Reference proteome</keyword>
<dbReference type="EMBL" id="AP021881">
    <property type="protein sequence ID" value="BBO99613.1"/>
    <property type="molecule type" value="Genomic_DNA"/>
</dbReference>
<comment type="function">
    <text evidence="3">Involved in the breakdown of putrescine via hydrolysis of the gamma-glutamyl linkage of gamma-glutamyl-gamma-aminobutyrate.</text>
</comment>
<evidence type="ECO:0000256" key="4">
    <source>
        <dbReference type="ARBA" id="ARBA00060634"/>
    </source>
</evidence>
<dbReference type="KEGG" id="sniv:SFSGTM_03220"/>
<dbReference type="InterPro" id="IPR029062">
    <property type="entry name" value="Class_I_gatase-like"/>
</dbReference>
<reference evidence="7" key="1">
    <citation type="submission" date="2019-11" db="EMBL/GenBank/DDBJ databases">
        <title>Isolation and characterization of a novel species in the genus Sulfuriferula.</title>
        <authorList>
            <person name="Mochizuki J."/>
            <person name="Kojima H."/>
            <person name="Fukui M."/>
        </authorList>
    </citation>
    <scope>NUCLEOTIDE SEQUENCE [LARGE SCALE GENOMIC DNA]</scope>
    <source>
        <strain evidence="7">SGTM</strain>
    </source>
</reference>
<dbReference type="EC" id="3.5.1.94" evidence="5"/>
<accession>A0A809RFG0</accession>
<proteinExistence type="inferred from homology"/>
<dbReference type="GO" id="GO:0005829">
    <property type="term" value="C:cytosol"/>
    <property type="evidence" value="ECO:0007669"/>
    <property type="project" value="TreeGrafter"/>
</dbReference>
<dbReference type="GO" id="GO:0006598">
    <property type="term" value="P:polyamine catabolic process"/>
    <property type="evidence" value="ECO:0007669"/>
    <property type="project" value="TreeGrafter"/>
</dbReference>
<evidence type="ECO:0000256" key="2">
    <source>
        <dbReference type="ARBA" id="ARBA00052718"/>
    </source>
</evidence>
<dbReference type="PANTHER" id="PTHR43235:SF1">
    <property type="entry name" value="GLUTAMINE AMIDOTRANSFERASE PB2B2.05-RELATED"/>
    <property type="match status" value="1"/>
</dbReference>
<dbReference type="InterPro" id="IPR011697">
    <property type="entry name" value="Peptidase_C26"/>
</dbReference>
<gene>
    <name evidence="6" type="primary">spuA</name>
    <name evidence="6" type="ORF">SFSGTM_03220</name>
</gene>
<evidence type="ECO:0000256" key="3">
    <source>
        <dbReference type="ARBA" id="ARBA00055068"/>
    </source>
</evidence>
<dbReference type="Proteomes" id="UP000463939">
    <property type="component" value="Chromosome"/>
</dbReference>
<dbReference type="PROSITE" id="PS51273">
    <property type="entry name" value="GATASE_TYPE_1"/>
    <property type="match status" value="1"/>
</dbReference>
<protein>
    <recommendedName>
        <fullName evidence="5">gamma-glutamyl-gamma-aminobutyrate hydrolase</fullName>
        <ecNumber evidence="5">3.5.1.94</ecNumber>
    </recommendedName>
</protein>
<dbReference type="Pfam" id="PF07722">
    <property type="entry name" value="Peptidase_C26"/>
    <property type="match status" value="1"/>
</dbReference>
<evidence type="ECO:0000256" key="1">
    <source>
        <dbReference type="ARBA" id="ARBA00011083"/>
    </source>
</evidence>
<dbReference type="GO" id="GO:0033969">
    <property type="term" value="F:gamma-glutamyl-gamma-aminobutyrate hydrolase activity"/>
    <property type="evidence" value="ECO:0007669"/>
    <property type="project" value="UniProtKB-EC"/>
</dbReference>
<sequence>MMQNRTPVVLLPADSRQLGDHPFHVAGHKYVKAVVQAAHALPLIVPALGSESDIAALLEVADGILLPGAVSNVHPSHFDQDVRDPSLPLDPARDGLTLRLIRAAVDARVPVLGICRGFQEINVAFGGSLHQAVHETAGMADHREPDTPELEQQYAQVHTVRTVAGGQLAAMTGSSEFMVNSLHGQGIDRLGAGLVAEAYAPDGLIEAVSVAGAKTFALAVQWHPEWDVLNTPAYLAIFRAFGAACQARVVKRN</sequence>
<evidence type="ECO:0000256" key="5">
    <source>
        <dbReference type="ARBA" id="ARBA00066788"/>
    </source>
</evidence>
<comment type="catalytic activity">
    <reaction evidence="2">
        <text>4-(gamma-L-glutamylamino)butanoate + H2O = 4-aminobutanoate + L-glutamate</text>
        <dbReference type="Rhea" id="RHEA:19737"/>
        <dbReference type="ChEBI" id="CHEBI:15377"/>
        <dbReference type="ChEBI" id="CHEBI:29985"/>
        <dbReference type="ChEBI" id="CHEBI:58800"/>
        <dbReference type="ChEBI" id="CHEBI:59888"/>
        <dbReference type="EC" id="3.5.1.94"/>
    </reaction>
</comment>
<evidence type="ECO:0000313" key="6">
    <source>
        <dbReference type="EMBL" id="BBO99613.1"/>
    </source>
</evidence>
<dbReference type="SUPFAM" id="SSF52317">
    <property type="entry name" value="Class I glutamine amidotransferase-like"/>
    <property type="match status" value="1"/>
</dbReference>
<dbReference type="FunFam" id="3.40.50.880:FF:000030">
    <property type="entry name" value="Gamma-glutamyl-gamma-aminobutyrate hydrolase PuuD"/>
    <property type="match status" value="1"/>
</dbReference>
<dbReference type="CDD" id="cd01745">
    <property type="entry name" value="GATase1_2"/>
    <property type="match status" value="1"/>
</dbReference>
<dbReference type="AlphaFoldDB" id="A0A809RFG0"/>
<keyword evidence="6" id="KW-0315">Glutamine amidotransferase</keyword>
<dbReference type="PANTHER" id="PTHR43235">
    <property type="entry name" value="GLUTAMINE AMIDOTRANSFERASE PB2B2.05-RELATED"/>
    <property type="match status" value="1"/>
</dbReference>
<evidence type="ECO:0000313" key="7">
    <source>
        <dbReference type="Proteomes" id="UP000463939"/>
    </source>
</evidence>
<comment type="similarity">
    <text evidence="1">Belongs to the peptidase C26 family.</text>
</comment>
<dbReference type="Gene3D" id="3.40.50.880">
    <property type="match status" value="1"/>
</dbReference>
<name>A0A809RFG0_9PROT</name>
<dbReference type="RefSeq" id="WP_162083645.1">
    <property type="nucleotide sequence ID" value="NZ_AP021881.1"/>
</dbReference>
<organism evidence="6 7">
    <name type="scientific">Sulfuriferula nivalis</name>
    <dbReference type="NCBI Taxonomy" id="2675298"/>
    <lineage>
        <taxon>Bacteria</taxon>
        <taxon>Pseudomonadati</taxon>
        <taxon>Pseudomonadota</taxon>
        <taxon>Betaproteobacteria</taxon>
        <taxon>Nitrosomonadales</taxon>
        <taxon>Sulfuricellaceae</taxon>
        <taxon>Sulfuriferula</taxon>
    </lineage>
</organism>
<comment type="pathway">
    <text evidence="4">Amine and polyamine degradation; putrescine degradation; 4-aminobutanoate from putrescine: step 4/4.</text>
</comment>
<keyword evidence="6" id="KW-0808">Transferase</keyword>
<dbReference type="InterPro" id="IPR044668">
    <property type="entry name" value="PuuD-like"/>
</dbReference>
<dbReference type="GO" id="GO:0016740">
    <property type="term" value="F:transferase activity"/>
    <property type="evidence" value="ECO:0007669"/>
    <property type="project" value="UniProtKB-KW"/>
</dbReference>